<evidence type="ECO:0000313" key="2">
    <source>
        <dbReference type="EMBL" id="MBL6818470.1"/>
    </source>
</evidence>
<comment type="caution">
    <text evidence="2">The sequence shown here is derived from an EMBL/GenBank/DDBJ whole genome shotgun (WGS) entry which is preliminary data.</text>
</comment>
<evidence type="ECO:0000259" key="1">
    <source>
        <dbReference type="Pfam" id="PF13590"/>
    </source>
</evidence>
<protein>
    <submittedName>
        <fullName evidence="2">DUF4136 domain-containing protein</fullName>
    </submittedName>
</protein>
<sequence length="170" mass="19728">MKKITTLFTFILLFGCNSMQTNIEVDSVDTFNLDNYSDFSIKINESSISAEINPIELERFKNNLKSALVERGLSYSEGSNLSFEINMTTKDKIQSDRMNHYYTRYYWDNYYFRDDIRTITENILRINLKDNSSESTLWTVVTVWRAGSSKAPTSEDGSNIIVDEIMLSFL</sequence>
<dbReference type="Pfam" id="PF13590">
    <property type="entry name" value="DUF4136"/>
    <property type="match status" value="1"/>
</dbReference>
<dbReference type="Gene3D" id="3.30.160.670">
    <property type="match status" value="1"/>
</dbReference>
<name>A0A937LGY6_9GAMM</name>
<dbReference type="AlphaFoldDB" id="A0A937LGY6"/>
<accession>A0A937LGY6</accession>
<organism evidence="2 3">
    <name type="scientific">SAR86 cluster bacterium</name>
    <dbReference type="NCBI Taxonomy" id="2030880"/>
    <lineage>
        <taxon>Bacteria</taxon>
        <taxon>Pseudomonadati</taxon>
        <taxon>Pseudomonadota</taxon>
        <taxon>Gammaproteobacteria</taxon>
        <taxon>SAR86 cluster</taxon>
    </lineage>
</organism>
<gene>
    <name evidence="2" type="ORF">ISQ64_03600</name>
</gene>
<dbReference type="PROSITE" id="PS51257">
    <property type="entry name" value="PROKAR_LIPOPROTEIN"/>
    <property type="match status" value="1"/>
</dbReference>
<evidence type="ECO:0000313" key="3">
    <source>
        <dbReference type="Proteomes" id="UP000711391"/>
    </source>
</evidence>
<proteinExistence type="predicted"/>
<dbReference type="InterPro" id="IPR025411">
    <property type="entry name" value="DUF4136"/>
</dbReference>
<dbReference type="Proteomes" id="UP000711391">
    <property type="component" value="Unassembled WGS sequence"/>
</dbReference>
<reference evidence="2" key="1">
    <citation type="submission" date="2020-10" db="EMBL/GenBank/DDBJ databases">
        <title>Microbiome of the Black Sea water column analyzed by genome centric metagenomics.</title>
        <authorList>
            <person name="Cabello-Yeves P.J."/>
            <person name="Callieri C."/>
            <person name="Picazo A."/>
            <person name="Mehrshad M."/>
            <person name="Haro-Moreno J.M."/>
            <person name="Roda-Garcia J."/>
            <person name="Dzembekova N."/>
            <person name="Slabakova V."/>
            <person name="Slabakova N."/>
            <person name="Moncheva S."/>
            <person name="Rodriguez-Valera F."/>
        </authorList>
    </citation>
    <scope>NUCLEOTIDE SEQUENCE</scope>
    <source>
        <strain evidence="2">BS307-5m-G50</strain>
    </source>
</reference>
<feature type="domain" description="DUF4136" evidence="1">
    <location>
        <begin position="28"/>
        <end position="167"/>
    </location>
</feature>
<dbReference type="EMBL" id="JADHQD010000019">
    <property type="protein sequence ID" value="MBL6818470.1"/>
    <property type="molecule type" value="Genomic_DNA"/>
</dbReference>